<accession>A0ABD3QXX9</accession>
<keyword evidence="3" id="KW-1185">Reference proteome</keyword>
<dbReference type="InterPro" id="IPR005114">
    <property type="entry name" value="Helicase_assoc"/>
</dbReference>
<dbReference type="Proteomes" id="UP001530400">
    <property type="component" value="Unassembled WGS sequence"/>
</dbReference>
<dbReference type="AlphaFoldDB" id="A0ABD3QXX9"/>
<dbReference type="PANTHER" id="PTHR33418">
    <property type="entry name" value="HELICASE-ASSOCIATED"/>
    <property type="match status" value="1"/>
</dbReference>
<evidence type="ECO:0000313" key="2">
    <source>
        <dbReference type="EMBL" id="KAL3805240.1"/>
    </source>
</evidence>
<reference evidence="2 3" key="1">
    <citation type="submission" date="2024-10" db="EMBL/GenBank/DDBJ databases">
        <title>Updated reference genomes for cyclostephanoid diatoms.</title>
        <authorList>
            <person name="Roberts W.R."/>
            <person name="Alverson A.J."/>
        </authorList>
    </citation>
    <scope>NUCLEOTIDE SEQUENCE [LARGE SCALE GENOMIC DNA]</scope>
    <source>
        <strain evidence="2 3">AJA010-31</strain>
    </source>
</reference>
<proteinExistence type="predicted"/>
<dbReference type="Gene3D" id="6.10.140.530">
    <property type="match status" value="1"/>
</dbReference>
<dbReference type="PANTHER" id="PTHR33418:SF1">
    <property type="entry name" value="HELICASE-ASSOCIATED DOMAIN-CONTAINING PROTEIN"/>
    <property type="match status" value="1"/>
</dbReference>
<gene>
    <name evidence="2" type="ORF">ACHAWO_009042</name>
</gene>
<comment type="caution">
    <text evidence="2">The sequence shown here is derived from an EMBL/GenBank/DDBJ whole genome shotgun (WGS) entry which is preliminary data.</text>
</comment>
<sequence>MPLSFLECPPTPRVQKSVFSMDLSSPPPLPFQVKKSLEGSGSSYIVQELRPRPAFNRNAFRRLSSCPSESSETNRAMLSMEEILSRIKSSESSTLHRFFSGPRGSYTLWDDRFEELRAYKDENGHCKVPQKHPQHGKWVNNQRTELKKYKDDESLTGLQRERIDKLNSINFYWGRDNKKKS</sequence>
<dbReference type="EMBL" id="JALLPJ020000009">
    <property type="protein sequence ID" value="KAL3805240.1"/>
    <property type="molecule type" value="Genomic_DNA"/>
</dbReference>
<organism evidence="2 3">
    <name type="scientific">Cyclotella atomus</name>
    <dbReference type="NCBI Taxonomy" id="382360"/>
    <lineage>
        <taxon>Eukaryota</taxon>
        <taxon>Sar</taxon>
        <taxon>Stramenopiles</taxon>
        <taxon>Ochrophyta</taxon>
        <taxon>Bacillariophyta</taxon>
        <taxon>Coscinodiscophyceae</taxon>
        <taxon>Thalassiosirophycidae</taxon>
        <taxon>Stephanodiscales</taxon>
        <taxon>Stephanodiscaceae</taxon>
        <taxon>Cyclotella</taxon>
    </lineage>
</organism>
<feature type="domain" description="Helicase-associated" evidence="1">
    <location>
        <begin position="109"/>
        <end position="171"/>
    </location>
</feature>
<evidence type="ECO:0000259" key="1">
    <source>
        <dbReference type="Pfam" id="PF03457"/>
    </source>
</evidence>
<protein>
    <recommendedName>
        <fullName evidence="1">Helicase-associated domain-containing protein</fullName>
    </recommendedName>
</protein>
<name>A0ABD3QXX9_9STRA</name>
<evidence type="ECO:0000313" key="3">
    <source>
        <dbReference type="Proteomes" id="UP001530400"/>
    </source>
</evidence>
<dbReference type="Pfam" id="PF03457">
    <property type="entry name" value="HA"/>
    <property type="match status" value="1"/>
</dbReference>